<sequence>MKNLFRQTFSLDRSSLRWQNFLATAAFTVRVLLSIGIALFLAFMIQLESPMSTVTTVLIVANPTVGALVSKSVWRMTGTVIGAALSTAVMAMFVQSAVLYFMVLSVFVGLACMTATCLRYFRAYAAVLAGYTIIIVAVPAFAHPENIFLSAMMRVSDVALGIVVTAAVFMVTSPRRRQGTMDALSGAFRETLRHALVFHEGLVRPAGTQDIQNVEPAIAVADGAFRTLPQTLYDGRQRLMGQLARLGPAIEYAATDNPDIHAGVRGYRLAVSRMTGLVASYHPYWRNLGIANSLSASVHREIRDTLTRILVLTESAGWIEQPQSVLACLEDSQQRLEDLERSATSPAAQASVDNTRDILFQLREIVLDLSSPRGAHVRVRVGLYVEWMSAIYNGLRGMLIAFLACMIWYITYFPTGPMMIMYVVAASSLLSTVPSAARASLPMAIGTALSVPACWLCHIVALPRVDGYPMLWLSICACMLPGVWLQFHPRYGIGAFGYTVFLAMQLMVTNSMVVDDITLINTWLAILMGCVLLVLVFRVIMPADQRLYASRLVLSLGRSLQSLSSQPGTKVPSWMVWEGAQIQKVSSLLMRLSLVTSPIDRQGYVDGAFAALSLGRLLIRLRRAAEKAGLTAAQTDALNTALASFRILRRDPGGTAASLRDAARLIGSGTDATTGCVFHVRLVACLEQSAHIIDSIPGFFHADGPLNCWFDERGAATLVSAHPAR</sequence>
<keyword evidence="1" id="KW-1133">Transmembrane helix</keyword>
<reference evidence="2 3" key="1">
    <citation type="submission" date="2015-06" db="EMBL/GenBank/DDBJ databases">
        <title>Improved classification and identification of acetic acid bacteria using matrix-assisted laser desorption/ionization time-of-flight mass spectrometry; Gluconobacter nephelii and Gluconobacter uchimurae are later heterotypic synonyms of Gluconobacter japonicus and Gluconobacter oxydans, respectively.</title>
        <authorList>
            <person name="Li L."/>
            <person name="Cleenwerck I."/>
            <person name="De Vuyst L."/>
            <person name="Vandamme P."/>
        </authorList>
    </citation>
    <scope>NUCLEOTIDE SEQUENCE [LARGE SCALE GENOMIC DNA]</scope>
    <source>
        <strain evidence="2 3">LMG 1768</strain>
    </source>
</reference>
<keyword evidence="1" id="KW-0472">Membrane</keyword>
<feature type="transmembrane region" description="Helical" evidence="1">
    <location>
        <begin position="491"/>
        <end position="508"/>
    </location>
</feature>
<feature type="transmembrane region" description="Helical" evidence="1">
    <location>
        <begin position="441"/>
        <end position="461"/>
    </location>
</feature>
<accession>A0A149TJP2</accession>
<gene>
    <name evidence="2" type="ORF">AD945_07435</name>
</gene>
<dbReference type="EMBL" id="LHZR01000103">
    <property type="protein sequence ID" value="KXV48514.1"/>
    <property type="molecule type" value="Genomic_DNA"/>
</dbReference>
<keyword evidence="1" id="KW-0812">Transmembrane</keyword>
<feature type="transmembrane region" description="Helical" evidence="1">
    <location>
        <begin position="520"/>
        <end position="541"/>
    </location>
</feature>
<feature type="transmembrane region" description="Helical" evidence="1">
    <location>
        <begin position="148"/>
        <end position="171"/>
    </location>
</feature>
<evidence type="ECO:0000256" key="1">
    <source>
        <dbReference type="SAM" id="Phobius"/>
    </source>
</evidence>
<name>A0A149TJP2_9PROT</name>
<dbReference type="Pfam" id="PF04632">
    <property type="entry name" value="FUSC"/>
    <property type="match status" value="1"/>
</dbReference>
<dbReference type="InterPro" id="IPR006726">
    <property type="entry name" value="PHBA_efflux_AaeB/fusaric-R"/>
</dbReference>
<dbReference type="AlphaFoldDB" id="A0A149TJP2"/>
<proteinExistence type="predicted"/>
<feature type="transmembrane region" description="Helical" evidence="1">
    <location>
        <begin position="123"/>
        <end position="142"/>
    </location>
</feature>
<protein>
    <submittedName>
        <fullName evidence="2">Fusaric acid resistance protein FusB</fullName>
    </submittedName>
</protein>
<evidence type="ECO:0000313" key="2">
    <source>
        <dbReference type="EMBL" id="KXV48514.1"/>
    </source>
</evidence>
<dbReference type="Proteomes" id="UP000075636">
    <property type="component" value="Unassembled WGS sequence"/>
</dbReference>
<feature type="transmembrane region" description="Helical" evidence="1">
    <location>
        <begin position="21"/>
        <end position="45"/>
    </location>
</feature>
<comment type="caution">
    <text evidence="2">The sequence shown here is derived from an EMBL/GenBank/DDBJ whole genome shotgun (WGS) entry which is preliminary data.</text>
</comment>
<feature type="transmembrane region" description="Helical" evidence="1">
    <location>
        <begin position="467"/>
        <end position="484"/>
    </location>
</feature>
<feature type="transmembrane region" description="Helical" evidence="1">
    <location>
        <begin position="99"/>
        <end position="118"/>
    </location>
</feature>
<dbReference type="GO" id="GO:0022857">
    <property type="term" value="F:transmembrane transporter activity"/>
    <property type="evidence" value="ECO:0007669"/>
    <property type="project" value="InterPro"/>
</dbReference>
<dbReference type="PATRIC" id="fig|318683.6.peg.2024"/>
<organism evidence="2 3">
    <name type="scientific">Gluconobacter albidus</name>
    <dbReference type="NCBI Taxonomy" id="318683"/>
    <lineage>
        <taxon>Bacteria</taxon>
        <taxon>Pseudomonadati</taxon>
        <taxon>Pseudomonadota</taxon>
        <taxon>Alphaproteobacteria</taxon>
        <taxon>Acetobacterales</taxon>
        <taxon>Acetobacteraceae</taxon>
        <taxon>Gluconobacter</taxon>
    </lineage>
</organism>
<dbReference type="GO" id="GO:0005886">
    <property type="term" value="C:plasma membrane"/>
    <property type="evidence" value="ECO:0007669"/>
    <property type="project" value="InterPro"/>
</dbReference>
<dbReference type="STRING" id="318683.A0U94_04625"/>
<dbReference type="RefSeq" id="WP_062107689.1">
    <property type="nucleotide sequence ID" value="NZ_LHZR01000103.1"/>
</dbReference>
<feature type="transmembrane region" description="Helical" evidence="1">
    <location>
        <begin position="390"/>
        <end position="410"/>
    </location>
</feature>
<dbReference type="OrthoDB" id="8005649at2"/>
<evidence type="ECO:0000313" key="3">
    <source>
        <dbReference type="Proteomes" id="UP000075636"/>
    </source>
</evidence>